<accession>A0A9D4ZQM8</accession>
<comment type="caution">
    <text evidence="1">The sequence shown here is derived from an EMBL/GenBank/DDBJ whole genome shotgun (WGS) entry which is preliminary data.</text>
</comment>
<protein>
    <submittedName>
        <fullName evidence="1">Uncharacterized protein</fullName>
    </submittedName>
</protein>
<dbReference type="Proteomes" id="UP000886520">
    <property type="component" value="Chromosome 1"/>
</dbReference>
<feature type="non-terminal residue" evidence="1">
    <location>
        <position position="1"/>
    </location>
</feature>
<proteinExistence type="predicted"/>
<gene>
    <name evidence="1" type="ORF">GOP47_0000357</name>
</gene>
<evidence type="ECO:0000313" key="1">
    <source>
        <dbReference type="EMBL" id="KAI5084188.1"/>
    </source>
</evidence>
<dbReference type="AlphaFoldDB" id="A0A9D4ZQM8"/>
<reference evidence="1" key="1">
    <citation type="submission" date="2021-01" db="EMBL/GenBank/DDBJ databases">
        <title>Adiantum capillus-veneris genome.</title>
        <authorList>
            <person name="Fang Y."/>
            <person name="Liao Q."/>
        </authorList>
    </citation>
    <scope>NUCLEOTIDE SEQUENCE</scope>
    <source>
        <strain evidence="1">H3</strain>
        <tissue evidence="1">Leaf</tissue>
    </source>
</reference>
<sequence length="171" mass="19299">DDNGIFVVVCIPIQHRMVHDVAIAAGWEPAYTTVTICKTPVCKDVNMIVRSLLLTVFKKNQAPIAEVLKLDEDTWLDTIQESEWTMQEDGTPLRGGMERGHCYLYQMLNMYTKKGDVVVQYGGDTGVLALLGSHMGRYFTIMESSKTFLDELPKIMKAQAVRLSKRKALEQ</sequence>
<dbReference type="InterPro" id="IPR029063">
    <property type="entry name" value="SAM-dependent_MTases_sf"/>
</dbReference>
<name>A0A9D4ZQM8_ADICA</name>
<dbReference type="SUPFAM" id="SSF53335">
    <property type="entry name" value="S-adenosyl-L-methionine-dependent methyltransferases"/>
    <property type="match status" value="1"/>
</dbReference>
<evidence type="ECO:0000313" key="2">
    <source>
        <dbReference type="Proteomes" id="UP000886520"/>
    </source>
</evidence>
<dbReference type="OrthoDB" id="1974301at2759"/>
<dbReference type="EMBL" id="JABFUD020000001">
    <property type="protein sequence ID" value="KAI5084188.1"/>
    <property type="molecule type" value="Genomic_DNA"/>
</dbReference>
<keyword evidence="2" id="KW-1185">Reference proteome</keyword>
<organism evidence="1 2">
    <name type="scientific">Adiantum capillus-veneris</name>
    <name type="common">Maidenhair fern</name>
    <dbReference type="NCBI Taxonomy" id="13818"/>
    <lineage>
        <taxon>Eukaryota</taxon>
        <taxon>Viridiplantae</taxon>
        <taxon>Streptophyta</taxon>
        <taxon>Embryophyta</taxon>
        <taxon>Tracheophyta</taxon>
        <taxon>Polypodiopsida</taxon>
        <taxon>Polypodiidae</taxon>
        <taxon>Polypodiales</taxon>
        <taxon>Pteridineae</taxon>
        <taxon>Pteridaceae</taxon>
        <taxon>Vittarioideae</taxon>
        <taxon>Adiantum</taxon>
    </lineage>
</organism>